<protein>
    <submittedName>
        <fullName evidence="2">Uncharacterized protein</fullName>
    </submittedName>
</protein>
<name>A0ABP7XDJ2_9ACTN</name>
<feature type="transmembrane region" description="Helical" evidence="1">
    <location>
        <begin position="80"/>
        <end position="101"/>
    </location>
</feature>
<keyword evidence="1" id="KW-1133">Transmembrane helix</keyword>
<organism evidence="2 3">
    <name type="scientific">Nocardioides fonticola</name>
    <dbReference type="NCBI Taxonomy" id="450363"/>
    <lineage>
        <taxon>Bacteria</taxon>
        <taxon>Bacillati</taxon>
        <taxon>Actinomycetota</taxon>
        <taxon>Actinomycetes</taxon>
        <taxon>Propionibacteriales</taxon>
        <taxon>Nocardioidaceae</taxon>
        <taxon>Nocardioides</taxon>
    </lineage>
</organism>
<comment type="caution">
    <text evidence="2">The sequence shown here is derived from an EMBL/GenBank/DDBJ whole genome shotgun (WGS) entry which is preliminary data.</text>
</comment>
<accession>A0ABP7XDJ2</accession>
<proteinExistence type="predicted"/>
<evidence type="ECO:0000313" key="2">
    <source>
        <dbReference type="EMBL" id="GAA4112048.1"/>
    </source>
</evidence>
<keyword evidence="3" id="KW-1185">Reference proteome</keyword>
<gene>
    <name evidence="2" type="ORF">GCM10022215_08210</name>
</gene>
<reference evidence="3" key="1">
    <citation type="journal article" date="2019" name="Int. J. Syst. Evol. Microbiol.">
        <title>The Global Catalogue of Microorganisms (GCM) 10K type strain sequencing project: providing services to taxonomists for standard genome sequencing and annotation.</title>
        <authorList>
            <consortium name="The Broad Institute Genomics Platform"/>
            <consortium name="The Broad Institute Genome Sequencing Center for Infectious Disease"/>
            <person name="Wu L."/>
            <person name="Ma J."/>
        </authorList>
    </citation>
    <scope>NUCLEOTIDE SEQUENCE [LARGE SCALE GENOMIC DNA]</scope>
    <source>
        <strain evidence="3">JCM 16703</strain>
    </source>
</reference>
<evidence type="ECO:0000313" key="3">
    <source>
        <dbReference type="Proteomes" id="UP001501495"/>
    </source>
</evidence>
<evidence type="ECO:0000256" key="1">
    <source>
        <dbReference type="SAM" id="Phobius"/>
    </source>
</evidence>
<dbReference type="RefSeq" id="WP_344731958.1">
    <property type="nucleotide sequence ID" value="NZ_BAAAZH010000006.1"/>
</dbReference>
<keyword evidence="1" id="KW-0812">Transmembrane</keyword>
<sequence length="133" mass="13300">MTVRRHRVTLLVLALVAVLGAVIAWPASGRGPGASESVAGLVAGMALTIALLLIGHYRLGVDLPADVHSARPLVPRPSSAAVSVIGGIAAAVVAGVLYAVGRSTSSPGAVPTLLAGGAVLFLALQLLSRSRRV</sequence>
<dbReference type="Proteomes" id="UP001501495">
    <property type="component" value="Unassembled WGS sequence"/>
</dbReference>
<keyword evidence="1" id="KW-0472">Membrane</keyword>
<feature type="transmembrane region" description="Helical" evidence="1">
    <location>
        <begin position="40"/>
        <end position="59"/>
    </location>
</feature>
<dbReference type="EMBL" id="BAAAZH010000006">
    <property type="protein sequence ID" value="GAA4112048.1"/>
    <property type="molecule type" value="Genomic_DNA"/>
</dbReference>
<feature type="transmembrane region" description="Helical" evidence="1">
    <location>
        <begin position="107"/>
        <end position="127"/>
    </location>
</feature>